<dbReference type="RefSeq" id="WP_058353167.1">
    <property type="nucleotide sequence ID" value="NZ_CABMMD010000165.1"/>
</dbReference>
<protein>
    <recommendedName>
        <fullName evidence="4">DNA and RNA helicase</fullName>
    </recommendedName>
</protein>
<evidence type="ECO:0000313" key="3">
    <source>
        <dbReference type="Proteomes" id="UP000054874"/>
    </source>
</evidence>
<reference evidence="2 3" key="1">
    <citation type="submission" date="2015-11" db="EMBL/GenBank/DDBJ databases">
        <title>Butyribacter intestini gen. nov., sp. nov., a butyric acid-producing bacterium of the family Lachnospiraceae isolated from the human faeces.</title>
        <authorList>
            <person name="Zou Y."/>
            <person name="Xue W."/>
            <person name="Luo G."/>
            <person name="Lv M."/>
        </authorList>
    </citation>
    <scope>NUCLEOTIDE SEQUENCE [LARGE SCALE GENOMIC DNA]</scope>
    <source>
        <strain evidence="2 3">ACET-33324</strain>
    </source>
</reference>
<dbReference type="Proteomes" id="UP000054874">
    <property type="component" value="Unassembled WGS sequence"/>
</dbReference>
<gene>
    <name evidence="2" type="ORF">ASU35_12130</name>
</gene>
<comment type="caution">
    <text evidence="2">The sequence shown here is derived from an EMBL/GenBank/DDBJ whole genome shotgun (WGS) entry which is preliminary data.</text>
</comment>
<name>A0A0V8QDN8_9FIRM</name>
<evidence type="ECO:0008006" key="4">
    <source>
        <dbReference type="Google" id="ProtNLM"/>
    </source>
</evidence>
<proteinExistence type="predicted"/>
<evidence type="ECO:0000313" key="2">
    <source>
        <dbReference type="EMBL" id="KSV58604.1"/>
    </source>
</evidence>
<dbReference type="AlphaFoldDB" id="A0A0V8QDN8"/>
<organism evidence="2 3">
    <name type="scientific">Acetivibrio ethanolgignens</name>
    <dbReference type="NCBI Taxonomy" id="290052"/>
    <lineage>
        <taxon>Bacteria</taxon>
        <taxon>Bacillati</taxon>
        <taxon>Bacillota</taxon>
        <taxon>Clostridia</taxon>
        <taxon>Eubacteriales</taxon>
        <taxon>Oscillospiraceae</taxon>
        <taxon>Acetivibrio</taxon>
    </lineage>
</organism>
<accession>A0A0V8QDN8</accession>
<feature type="region of interest" description="Disordered" evidence="1">
    <location>
        <begin position="238"/>
        <end position="257"/>
    </location>
</feature>
<dbReference type="EMBL" id="LNAM01000165">
    <property type="protein sequence ID" value="KSV58604.1"/>
    <property type="molecule type" value="Genomic_DNA"/>
</dbReference>
<dbReference type="STRING" id="290052.ASU35_12130"/>
<sequence length="257" mass="29790">MFCYETPQFKKKHLLRTEMLEQLRDYPRDYLEIMYSGYSDGILCGCGLVWNEDRMTVEPGIIRYKNKLYFMKNPLHLECKAEDRIRYVKVQFLSLVYENERTIGNTRVYLDDKIPDQSCELELGRFRLQAGARLRNTYENFSDCVTEFDTIHLVEAPWASPVVPTLHPSVLRQYAMEILRKNSGDGMDTAFAMNVLANDGVMPAEVLCFYIENRLGNRISKGNQDLYGGLRKILQMGTDRGSERQPGDGARRQVMLI</sequence>
<feature type="compositionally biased region" description="Basic and acidic residues" evidence="1">
    <location>
        <begin position="240"/>
        <end position="251"/>
    </location>
</feature>
<evidence type="ECO:0000256" key="1">
    <source>
        <dbReference type="SAM" id="MobiDB-lite"/>
    </source>
</evidence>
<dbReference type="OrthoDB" id="1664853at2"/>
<keyword evidence="3" id="KW-1185">Reference proteome</keyword>